<sequence>MAPLETLGCDFKNVVPTWDAWPMPYSALPDPFDYANFKLCLERAALPFEKIVNFLGQSTLHVGVCQPQRMAQLLAAGHPVDLCDKNGVPPVMYAAAMNIPDAVMMLIRHGADIYPRKKDLNILGLIVKGGNWDLIWQILDLAAEMDPDLIPELFRSFLSSLHNKEYEACYAAHGPGGQDGCINFWSRVISKLGSPNFTFDDGTTLMHMTTDSKSARALIDLGFENFTQEQGDLLEHIASLHDPSLLQFAVANGGDVHVRNFWGGLIVDALLYDLVACNWKDFPTIWKTLQVLVDKEVSILSPHGHVRNFTAADCTQSLRWELDRSNIWLLAWLEMLENKRTVEKAKEVSLAALREMSLDEAGLHHKHCAICKYDLGPDIDNDRFWDITEEIKIDELNRAMELLAEKTYPELKMEVMVRLRCQWRKRTMELLPWPRLNPRIREFHRNRVVEELNELLKVIRTSEHPKIPEPFLSSWNGIVRKKLDSGHWNFDYDIELGLVKFGIGLYQCGGDQFESWLPLLTQMTDVLLAEEKPGAPKP</sequence>
<accession>A0A8H5V8B3</accession>
<dbReference type="Proteomes" id="UP000547976">
    <property type="component" value="Unassembled WGS sequence"/>
</dbReference>
<dbReference type="SUPFAM" id="SSF48403">
    <property type="entry name" value="Ankyrin repeat"/>
    <property type="match status" value="1"/>
</dbReference>
<feature type="repeat" description="ANK" evidence="1">
    <location>
        <begin position="86"/>
        <end position="118"/>
    </location>
</feature>
<keyword evidence="1" id="KW-0040">ANK repeat</keyword>
<gene>
    <name evidence="2" type="ORF">FSUBG_116</name>
</gene>
<evidence type="ECO:0008006" key="4">
    <source>
        <dbReference type="Google" id="ProtNLM"/>
    </source>
</evidence>
<dbReference type="OrthoDB" id="3200163at2759"/>
<keyword evidence="3" id="KW-1185">Reference proteome</keyword>
<evidence type="ECO:0000256" key="1">
    <source>
        <dbReference type="PROSITE-ProRule" id="PRU00023"/>
    </source>
</evidence>
<dbReference type="PROSITE" id="PS50088">
    <property type="entry name" value="ANK_REPEAT"/>
    <property type="match status" value="1"/>
</dbReference>
<name>A0A8H5V8B3_GIBSU</name>
<evidence type="ECO:0000313" key="3">
    <source>
        <dbReference type="Proteomes" id="UP000547976"/>
    </source>
</evidence>
<dbReference type="InterPro" id="IPR002110">
    <property type="entry name" value="Ankyrin_rpt"/>
</dbReference>
<dbReference type="Gene3D" id="1.25.40.20">
    <property type="entry name" value="Ankyrin repeat-containing domain"/>
    <property type="match status" value="1"/>
</dbReference>
<dbReference type="RefSeq" id="XP_036544254.1">
    <property type="nucleotide sequence ID" value="XM_036676298.1"/>
</dbReference>
<reference evidence="2 3" key="1">
    <citation type="submission" date="2020-05" db="EMBL/GenBank/DDBJ databases">
        <title>Identification and distribution of gene clusters putatively required for synthesis of sphingolipid metabolism inhibitors in phylogenetically diverse species of the filamentous fungus Fusarium.</title>
        <authorList>
            <person name="Kim H.-S."/>
            <person name="Busman M."/>
            <person name="Brown D.W."/>
            <person name="Divon H."/>
            <person name="Uhlig S."/>
            <person name="Proctor R.H."/>
        </authorList>
    </citation>
    <scope>NUCLEOTIDE SEQUENCE [LARGE SCALE GENOMIC DNA]</scope>
    <source>
        <strain evidence="2 3">NRRL 66333</strain>
    </source>
</reference>
<proteinExistence type="predicted"/>
<dbReference type="GeneID" id="59311016"/>
<organism evidence="2 3">
    <name type="scientific">Gibberella subglutinans</name>
    <name type="common">Fusarium subglutinans</name>
    <dbReference type="NCBI Taxonomy" id="42677"/>
    <lineage>
        <taxon>Eukaryota</taxon>
        <taxon>Fungi</taxon>
        <taxon>Dikarya</taxon>
        <taxon>Ascomycota</taxon>
        <taxon>Pezizomycotina</taxon>
        <taxon>Sordariomycetes</taxon>
        <taxon>Hypocreomycetidae</taxon>
        <taxon>Hypocreales</taxon>
        <taxon>Nectriaceae</taxon>
        <taxon>Fusarium</taxon>
        <taxon>Fusarium fujikuroi species complex</taxon>
    </lineage>
</organism>
<protein>
    <recommendedName>
        <fullName evidence="4">Ankyrin</fullName>
    </recommendedName>
</protein>
<dbReference type="EMBL" id="JAAOAV010000001">
    <property type="protein sequence ID" value="KAF5614236.1"/>
    <property type="molecule type" value="Genomic_DNA"/>
</dbReference>
<dbReference type="InterPro" id="IPR036770">
    <property type="entry name" value="Ankyrin_rpt-contain_sf"/>
</dbReference>
<evidence type="ECO:0000313" key="2">
    <source>
        <dbReference type="EMBL" id="KAF5614236.1"/>
    </source>
</evidence>
<dbReference type="AlphaFoldDB" id="A0A8H5V8B3"/>
<comment type="caution">
    <text evidence="2">The sequence shown here is derived from an EMBL/GenBank/DDBJ whole genome shotgun (WGS) entry which is preliminary data.</text>
</comment>